<accession>A0A8S1MQ39</accession>
<dbReference type="PANTHER" id="PTHR21580">
    <property type="entry name" value="SHIPPO-1-RELATED"/>
    <property type="match status" value="1"/>
</dbReference>
<dbReference type="PANTHER" id="PTHR21580:SF60">
    <property type="entry name" value="SPERM-TAIL PG-RICH REPEAT-CONTAINING PROTEIN 2"/>
    <property type="match status" value="1"/>
</dbReference>
<dbReference type="InterPro" id="IPR051291">
    <property type="entry name" value="CIMAP"/>
</dbReference>
<dbReference type="AlphaFoldDB" id="A0A8S1MQ39"/>
<protein>
    <submittedName>
        <fullName evidence="2">Uncharacterized protein</fullName>
    </submittedName>
</protein>
<reference evidence="2" key="1">
    <citation type="submission" date="2021-01" db="EMBL/GenBank/DDBJ databases">
        <authorList>
            <consortium name="Genoscope - CEA"/>
            <person name="William W."/>
        </authorList>
    </citation>
    <scope>NUCLEOTIDE SEQUENCE</scope>
</reference>
<evidence type="ECO:0000313" key="2">
    <source>
        <dbReference type="EMBL" id="CAD8080591.1"/>
    </source>
</evidence>
<feature type="compositionally biased region" description="Polar residues" evidence="1">
    <location>
        <begin position="201"/>
        <end position="212"/>
    </location>
</feature>
<dbReference type="Pfam" id="PF07004">
    <property type="entry name" value="SHIPPO-rpt"/>
    <property type="match status" value="2"/>
</dbReference>
<evidence type="ECO:0000256" key="1">
    <source>
        <dbReference type="SAM" id="MobiDB-lite"/>
    </source>
</evidence>
<dbReference type="EMBL" id="CAJJDM010000066">
    <property type="protein sequence ID" value="CAD8080591.1"/>
    <property type="molecule type" value="Genomic_DNA"/>
</dbReference>
<feature type="compositionally biased region" description="Polar residues" evidence="1">
    <location>
        <begin position="240"/>
        <end position="277"/>
    </location>
</feature>
<dbReference type="Proteomes" id="UP000688137">
    <property type="component" value="Unassembled WGS sequence"/>
</dbReference>
<organism evidence="2 3">
    <name type="scientific">Paramecium primaurelia</name>
    <dbReference type="NCBI Taxonomy" id="5886"/>
    <lineage>
        <taxon>Eukaryota</taxon>
        <taxon>Sar</taxon>
        <taxon>Alveolata</taxon>
        <taxon>Ciliophora</taxon>
        <taxon>Intramacronucleata</taxon>
        <taxon>Oligohymenophorea</taxon>
        <taxon>Peniculida</taxon>
        <taxon>Parameciidae</taxon>
        <taxon>Paramecium</taxon>
    </lineage>
</organism>
<name>A0A8S1MQ39_PARPR</name>
<keyword evidence="3" id="KW-1185">Reference proteome</keyword>
<dbReference type="InterPro" id="IPR010736">
    <property type="entry name" value="SHIPPO-rpt"/>
</dbReference>
<sequence>MNYPFNPSPSYSFSVAKKIQSHFLLPQISMGPGQYHPKTEKKGGTLNFGSYSQRKMILAQDSLTPGPLHYTINTYRSQGVSFANSNKPLNKPTQNPGPGQYLPTDEPHSRLGGSISKTSRNENFDNKIPGAGHYPIKSTLNSLGFKFKQLHKRARTDHMSPEPGPGSYSILQDSMNHGFKMHNSKRTWSYILKTETPGPGTYQSESFTQNRASSKHSKASSKEQSKILNKCFSQHESKQSNKMGTFNQSKGNFDSHGTLTTRSKFKSNHISQQQNISDSYNRMREYGKLKVTFTKQVRKEEFLDEFSNPNPKKINRSPGPAMYADTKFKPNKKFGFMPVSKKGETFKPKEGPGVGEYSKIIPFGKIYNKHMTPKRQFFKFKDLNQFDFDQ</sequence>
<feature type="region of interest" description="Disordered" evidence="1">
    <location>
        <begin position="199"/>
        <end position="277"/>
    </location>
</feature>
<dbReference type="OMA" id="YTINTYR"/>
<feature type="region of interest" description="Disordered" evidence="1">
    <location>
        <begin position="81"/>
        <end position="130"/>
    </location>
</feature>
<comment type="caution">
    <text evidence="2">The sequence shown here is derived from an EMBL/GenBank/DDBJ whole genome shotgun (WGS) entry which is preliminary data.</text>
</comment>
<feature type="compositionally biased region" description="Polar residues" evidence="1">
    <location>
        <begin position="81"/>
        <end position="97"/>
    </location>
</feature>
<evidence type="ECO:0000313" key="3">
    <source>
        <dbReference type="Proteomes" id="UP000688137"/>
    </source>
</evidence>
<gene>
    <name evidence="2" type="ORF">PPRIM_AZ9-3.1.T0640034</name>
</gene>
<proteinExistence type="predicted"/>